<comment type="similarity">
    <text evidence="1">Belongs to the DedD family.</text>
</comment>
<feature type="region of interest" description="Disordered" evidence="2">
    <location>
        <begin position="44"/>
        <end position="80"/>
    </location>
</feature>
<dbReference type="GO" id="GO:0032153">
    <property type="term" value="C:cell division site"/>
    <property type="evidence" value="ECO:0007669"/>
    <property type="project" value="TreeGrafter"/>
</dbReference>
<dbReference type="Proteomes" id="UP000682928">
    <property type="component" value="Chromosome"/>
</dbReference>
<keyword evidence="1" id="KW-0812">Transmembrane</keyword>
<dbReference type="GO" id="GO:0005886">
    <property type="term" value="C:plasma membrane"/>
    <property type="evidence" value="ECO:0007669"/>
    <property type="project" value="UniProtKB-SubCell"/>
</dbReference>
<comment type="subcellular location">
    <subcellularLocation>
        <location evidence="1">Cell inner membrane</location>
        <topology evidence="1">Single-pass membrane protein</topology>
    </subcellularLocation>
    <text evidence="1">Localizes at the septal ring.</text>
</comment>
<dbReference type="HAMAP" id="MF_02022">
    <property type="entry name" value="DedD"/>
    <property type="match status" value="1"/>
</dbReference>
<proteinExistence type="inferred from homology"/>
<dbReference type="GO" id="GO:0042834">
    <property type="term" value="F:peptidoglycan binding"/>
    <property type="evidence" value="ECO:0007669"/>
    <property type="project" value="InterPro"/>
</dbReference>
<dbReference type="InterPro" id="IPR052521">
    <property type="entry name" value="Cell_div_SPOR-domain"/>
</dbReference>
<feature type="domain" description="SPOR" evidence="3">
    <location>
        <begin position="142"/>
        <end position="221"/>
    </location>
</feature>
<accession>A0AA86INV2</accession>
<keyword evidence="1 4" id="KW-0132">Cell division</keyword>
<keyword evidence="1" id="KW-1003">Cell membrane</keyword>
<keyword evidence="1" id="KW-0997">Cell inner membrane</keyword>
<evidence type="ECO:0000256" key="2">
    <source>
        <dbReference type="SAM" id="MobiDB-lite"/>
    </source>
</evidence>
<dbReference type="EMBL" id="AP024590">
    <property type="protein sequence ID" value="BCU54723.1"/>
    <property type="molecule type" value="Genomic_DNA"/>
</dbReference>
<dbReference type="InterPro" id="IPR007730">
    <property type="entry name" value="SPOR-like_dom"/>
</dbReference>
<dbReference type="InterPro" id="IPR036680">
    <property type="entry name" value="SPOR-like_sf"/>
</dbReference>
<organism evidence="4 5">
    <name type="scientific">Enterobacter kobei</name>
    <dbReference type="NCBI Taxonomy" id="208224"/>
    <lineage>
        <taxon>Bacteria</taxon>
        <taxon>Pseudomonadati</taxon>
        <taxon>Pseudomonadota</taxon>
        <taxon>Gammaproteobacteria</taxon>
        <taxon>Enterobacterales</taxon>
        <taxon>Enterobacteriaceae</taxon>
        <taxon>Enterobacter</taxon>
        <taxon>Enterobacter cloacae complex</taxon>
    </lineage>
</organism>
<feature type="compositionally biased region" description="Low complexity" evidence="2">
    <location>
        <begin position="56"/>
        <end position="70"/>
    </location>
</feature>
<dbReference type="PANTHER" id="PTHR38687:SF1">
    <property type="entry name" value="CELL DIVISION PROTEIN DEDD"/>
    <property type="match status" value="1"/>
</dbReference>
<dbReference type="AlphaFoldDB" id="A0AA86INV2"/>
<protein>
    <recommendedName>
        <fullName evidence="1">Cell division protein DedD</fullName>
    </recommendedName>
</protein>
<dbReference type="Pfam" id="PF05036">
    <property type="entry name" value="SPOR"/>
    <property type="match status" value="1"/>
</dbReference>
<keyword evidence="1" id="KW-0131">Cell cycle</keyword>
<dbReference type="InterPro" id="IPR032898">
    <property type="entry name" value="DedD"/>
</dbReference>
<comment type="function">
    <text evidence="1">Non-essential cell division protein that could be required for efficient cell constriction.</text>
</comment>
<feature type="compositionally biased region" description="Low complexity" evidence="2">
    <location>
        <begin position="100"/>
        <end position="109"/>
    </location>
</feature>
<feature type="compositionally biased region" description="Basic and acidic residues" evidence="2">
    <location>
        <begin position="110"/>
        <end position="119"/>
    </location>
</feature>
<dbReference type="FunFam" id="3.30.70.1070:FF:000001">
    <property type="entry name" value="Cell division protein DedD"/>
    <property type="match status" value="1"/>
</dbReference>
<dbReference type="PROSITE" id="PS51724">
    <property type="entry name" value="SPOR"/>
    <property type="match status" value="1"/>
</dbReference>
<evidence type="ECO:0000313" key="4">
    <source>
        <dbReference type="EMBL" id="BCU54723.1"/>
    </source>
</evidence>
<keyword evidence="1" id="KW-1133">Transmembrane helix</keyword>
<dbReference type="NCBIfam" id="NF008641">
    <property type="entry name" value="PRK11633.1"/>
    <property type="match status" value="1"/>
</dbReference>
<dbReference type="PANTHER" id="PTHR38687">
    <property type="entry name" value="CELL DIVISION PROTEIN DEDD-RELATED"/>
    <property type="match status" value="1"/>
</dbReference>
<keyword evidence="1" id="KW-0472">Membrane</keyword>
<name>A0AA86INV2_9ENTR</name>
<comment type="domain">
    <text evidence="1">The SPOR domain binds septal peptidoglycans and is required to target DedD to the septal ring.</text>
</comment>
<dbReference type="SUPFAM" id="SSF110997">
    <property type="entry name" value="Sporulation related repeat"/>
    <property type="match status" value="1"/>
</dbReference>
<gene>
    <name evidence="1 4" type="primary">dedD</name>
    <name evidence="4" type="ORF">ENKO_13170</name>
</gene>
<evidence type="ECO:0000256" key="1">
    <source>
        <dbReference type="HAMAP-Rule" id="MF_02022"/>
    </source>
</evidence>
<dbReference type="Gene3D" id="3.30.70.1070">
    <property type="entry name" value="Sporulation related repeat"/>
    <property type="match status" value="1"/>
</dbReference>
<dbReference type="GO" id="GO:0030428">
    <property type="term" value="C:cell septum"/>
    <property type="evidence" value="ECO:0007669"/>
    <property type="project" value="InterPro"/>
</dbReference>
<dbReference type="GO" id="GO:0032506">
    <property type="term" value="P:cytokinetic process"/>
    <property type="evidence" value="ECO:0007669"/>
    <property type="project" value="InterPro"/>
</dbReference>
<sequence>MASKFQNRLMGTIVLVALGVIVLPGLLDGQKKHYQDEFAAIPLVPKPGDRDEPDMLPAATQALPAQPPEGAAEEVRAGNAAAPSLDASRLAANNPEIDDVPQPVVAAKPKPVEKPKPQTRDIAQQQAATTPPPKQAEEEKPAPTGKAYVVQLGALKNADKVNEVTAKLRGAGYRVFTIPGTPVQGKITRILVGPDASKDKLKGSLGELKQISGLSGVVMGYTPN</sequence>
<dbReference type="RefSeq" id="WP_088219302.1">
    <property type="nucleotide sequence ID" value="NZ_AP024590.1"/>
</dbReference>
<reference evidence="4" key="1">
    <citation type="submission" date="2021-04" db="EMBL/GenBank/DDBJ databases">
        <title>Difference and commonality of drug resistance evolution in various bacteria. and drug sensitivity profiles.</title>
        <authorList>
            <person name="Maeda T."/>
            <person name="Shibai A."/>
            <person name="Kawada K."/>
            <person name="Kotani H."/>
            <person name="Tarusawa Y."/>
            <person name="Tanabe K."/>
            <person name="Furusawa C."/>
        </authorList>
    </citation>
    <scope>NUCLEOTIDE SEQUENCE</scope>
    <source>
        <strain evidence="4">JCM 8580</strain>
    </source>
</reference>
<evidence type="ECO:0000259" key="3">
    <source>
        <dbReference type="PROSITE" id="PS51724"/>
    </source>
</evidence>
<evidence type="ECO:0000313" key="5">
    <source>
        <dbReference type="Proteomes" id="UP000682928"/>
    </source>
</evidence>
<feature type="region of interest" description="Disordered" evidence="2">
    <location>
        <begin position="95"/>
        <end position="143"/>
    </location>
</feature>